<dbReference type="Proteomes" id="UP001341135">
    <property type="component" value="Chromosome"/>
</dbReference>
<accession>A0ABM8IWN7</accession>
<dbReference type="CDD" id="cd08556">
    <property type="entry name" value="GDPD"/>
    <property type="match status" value="1"/>
</dbReference>
<keyword evidence="3" id="KW-1185">Reference proteome</keyword>
<dbReference type="InterPro" id="IPR017946">
    <property type="entry name" value="PLC-like_Pdiesterase_TIM-brl"/>
</dbReference>
<evidence type="ECO:0000313" key="2">
    <source>
        <dbReference type="EMBL" id="BES81962.1"/>
    </source>
</evidence>
<evidence type="ECO:0000313" key="3">
    <source>
        <dbReference type="Proteomes" id="UP001341135"/>
    </source>
</evidence>
<sequence length="261" mass="28248">MAPERGGWRLHPVLEALGRRPFAVVGHRGARGLAPENTLAALRKAIDVGADIAEFDIQVTSDGAVVASHDPVLRGADGRTVDVRSASLAEVKSVDLGGGETPPTLEEIIEEARGRILLFLEVKEPGDTGRIIEVLKRENAVDMAALISFHDEALHTARQLEPGLPTGIIYFRPPGRILDCRKLGCRIVLPRYPLATAKAVSLAHRLGLRVVAWTVNEEHWVLELAKRGVDGIATDYPDMAVAARRRLEEGSAKGGYGHRPP</sequence>
<organism evidence="2 3">
    <name type="scientific">Pyrodictium abyssi</name>
    <dbReference type="NCBI Taxonomy" id="54256"/>
    <lineage>
        <taxon>Archaea</taxon>
        <taxon>Thermoproteota</taxon>
        <taxon>Thermoprotei</taxon>
        <taxon>Desulfurococcales</taxon>
        <taxon>Pyrodictiaceae</taxon>
        <taxon>Pyrodictium</taxon>
    </lineage>
</organism>
<protein>
    <submittedName>
        <fullName evidence="2">Glycerophosphodiester phosphodiesterase</fullName>
    </submittedName>
</protein>
<dbReference type="Gene3D" id="3.20.20.190">
    <property type="entry name" value="Phosphatidylinositol (PI) phosphodiesterase"/>
    <property type="match status" value="1"/>
</dbReference>
<evidence type="ECO:0000259" key="1">
    <source>
        <dbReference type="PROSITE" id="PS51704"/>
    </source>
</evidence>
<feature type="domain" description="GP-PDE" evidence="1">
    <location>
        <begin position="22"/>
        <end position="244"/>
    </location>
</feature>
<dbReference type="Pfam" id="PF03009">
    <property type="entry name" value="GDPD"/>
    <property type="match status" value="1"/>
</dbReference>
<dbReference type="RefSeq" id="WP_338248821.1">
    <property type="nucleotide sequence ID" value="NZ_AP028907.1"/>
</dbReference>
<dbReference type="PROSITE" id="PS51704">
    <property type="entry name" value="GP_PDE"/>
    <property type="match status" value="1"/>
</dbReference>
<dbReference type="PANTHER" id="PTHR46211">
    <property type="entry name" value="GLYCEROPHOSPHORYL DIESTER PHOSPHODIESTERASE"/>
    <property type="match status" value="1"/>
</dbReference>
<name>A0ABM8IWN7_9CREN</name>
<dbReference type="SUPFAM" id="SSF51695">
    <property type="entry name" value="PLC-like phosphodiesterases"/>
    <property type="match status" value="1"/>
</dbReference>
<reference evidence="2 3" key="1">
    <citation type="submission" date="2023-09" db="EMBL/GenBank/DDBJ databases">
        <title>Pyrofollis japonicus gen. nov. sp. nov., a novel member of the family Pyrodictiaceae isolated from the Iheya North hydrothermal field.</title>
        <authorList>
            <person name="Miyazaki U."/>
            <person name="Sanari M."/>
            <person name="Tame A."/>
            <person name="Kitajima M."/>
            <person name="Okamoto A."/>
            <person name="Sawayama S."/>
            <person name="Miyazaki J."/>
            <person name="Takai K."/>
            <person name="Nakagawa S."/>
        </authorList>
    </citation>
    <scope>NUCLEOTIDE SEQUENCE [LARGE SCALE GENOMIC DNA]</scope>
    <source>
        <strain evidence="2 3">AV2</strain>
    </source>
</reference>
<proteinExistence type="predicted"/>
<gene>
    <name evidence="2" type="ORF">PABY_15290</name>
</gene>
<dbReference type="PANTHER" id="PTHR46211:SF14">
    <property type="entry name" value="GLYCEROPHOSPHODIESTER PHOSPHODIESTERASE"/>
    <property type="match status" value="1"/>
</dbReference>
<dbReference type="EMBL" id="AP028907">
    <property type="protein sequence ID" value="BES81962.1"/>
    <property type="molecule type" value="Genomic_DNA"/>
</dbReference>
<dbReference type="GeneID" id="89289539"/>
<dbReference type="InterPro" id="IPR030395">
    <property type="entry name" value="GP_PDE_dom"/>
</dbReference>